<reference evidence="2" key="1">
    <citation type="submission" date="2022-10" db="EMBL/GenBank/DDBJ databases">
        <title>Completed Genome Sequence of two octocoral isolated bacterium, Endozoicomonas euniceicola EF212T and Endozoicomonas gorgoniicola PS125T.</title>
        <authorList>
            <person name="Chiou Y.-J."/>
            <person name="Chen Y.-H."/>
        </authorList>
    </citation>
    <scope>NUCLEOTIDE SEQUENCE</scope>
    <source>
        <strain evidence="2">EF212</strain>
    </source>
</reference>
<dbReference type="InterPro" id="IPR002711">
    <property type="entry name" value="HNH"/>
</dbReference>
<name>A0ABY6GU34_9GAMM</name>
<dbReference type="Gene3D" id="1.10.30.50">
    <property type="match status" value="1"/>
</dbReference>
<dbReference type="SMART" id="SM00507">
    <property type="entry name" value="HNHc"/>
    <property type="match status" value="1"/>
</dbReference>
<organism evidence="2 3">
    <name type="scientific">Endozoicomonas euniceicola</name>
    <dbReference type="NCBI Taxonomy" id="1234143"/>
    <lineage>
        <taxon>Bacteria</taxon>
        <taxon>Pseudomonadati</taxon>
        <taxon>Pseudomonadota</taxon>
        <taxon>Gammaproteobacteria</taxon>
        <taxon>Oceanospirillales</taxon>
        <taxon>Endozoicomonadaceae</taxon>
        <taxon>Endozoicomonas</taxon>
    </lineage>
</organism>
<dbReference type="RefSeq" id="WP_262598596.1">
    <property type="nucleotide sequence ID" value="NZ_CP103300.1"/>
</dbReference>
<keyword evidence="3" id="KW-1185">Reference proteome</keyword>
<dbReference type="Pfam" id="PF01844">
    <property type="entry name" value="HNH"/>
    <property type="match status" value="1"/>
</dbReference>
<dbReference type="Proteomes" id="UP001163255">
    <property type="component" value="Chromosome"/>
</dbReference>
<dbReference type="EMBL" id="CP103300">
    <property type="protein sequence ID" value="UYM16297.1"/>
    <property type="molecule type" value="Genomic_DNA"/>
</dbReference>
<keyword evidence="2" id="KW-0378">Hydrolase</keyword>
<keyword evidence="2" id="KW-0540">Nuclease</keyword>
<evidence type="ECO:0000313" key="2">
    <source>
        <dbReference type="EMBL" id="UYM16297.1"/>
    </source>
</evidence>
<keyword evidence="2" id="KW-0255">Endonuclease</keyword>
<gene>
    <name evidence="2" type="ORF">NX720_26470</name>
</gene>
<dbReference type="GO" id="GO:0004519">
    <property type="term" value="F:endonuclease activity"/>
    <property type="evidence" value="ECO:0007669"/>
    <property type="project" value="UniProtKB-KW"/>
</dbReference>
<evidence type="ECO:0000313" key="3">
    <source>
        <dbReference type="Proteomes" id="UP001163255"/>
    </source>
</evidence>
<accession>A0ABY6GU34</accession>
<evidence type="ECO:0000259" key="1">
    <source>
        <dbReference type="SMART" id="SM00507"/>
    </source>
</evidence>
<protein>
    <submittedName>
        <fullName evidence="2">HNH endonuclease</fullName>
    </submittedName>
</protein>
<feature type="domain" description="HNH nuclease" evidence="1">
    <location>
        <begin position="8"/>
        <end position="66"/>
    </location>
</feature>
<dbReference type="CDD" id="cd00085">
    <property type="entry name" value="HNHc"/>
    <property type="match status" value="1"/>
</dbReference>
<sequence length="117" mass="13605">MATGHWGKIEAELAVDFDFKCAYCDKDLLASVDNYKEWQREHIVPSSEGGAEHMSNFALSCRTCNFIKGVWNPLTQFQNVTPTKAELIFTARKYIEQKRFETQEDINLYLELIEQYS</sequence>
<dbReference type="InterPro" id="IPR003615">
    <property type="entry name" value="HNH_nuc"/>
</dbReference>
<proteinExistence type="predicted"/>